<organism evidence="2 3">
    <name type="scientific">Methanooceanicella nereidis</name>
    <dbReference type="NCBI Taxonomy" id="2052831"/>
    <lineage>
        <taxon>Archaea</taxon>
        <taxon>Methanobacteriati</taxon>
        <taxon>Methanobacteriota</taxon>
        <taxon>Stenosarchaea group</taxon>
        <taxon>Methanomicrobia</taxon>
        <taxon>Methanocellales</taxon>
        <taxon>Methanocellaceae</taxon>
        <taxon>Methanooceanicella</taxon>
    </lineage>
</organism>
<feature type="domain" description="Plasmid pRiA4b Orf3-like" evidence="1">
    <location>
        <begin position="9"/>
        <end position="166"/>
    </location>
</feature>
<dbReference type="PANTHER" id="PTHR41878:SF1">
    <property type="entry name" value="TNPR PROTEIN"/>
    <property type="match status" value="1"/>
</dbReference>
<gene>
    <name evidence="2" type="ORF">CUJ83_10225</name>
</gene>
<dbReference type="InterPro" id="IPR024047">
    <property type="entry name" value="MM3350-like_sf"/>
</dbReference>
<dbReference type="Gene3D" id="3.10.290.30">
    <property type="entry name" value="MM3350-like"/>
    <property type="match status" value="1"/>
</dbReference>
<accession>A0AAP2RDP6</accession>
<dbReference type="AlphaFoldDB" id="A0AAP2RDP6"/>
<dbReference type="InterPro" id="IPR012912">
    <property type="entry name" value="Plasmid_pRiA4b_Orf3-like"/>
</dbReference>
<dbReference type="Pfam" id="PF07929">
    <property type="entry name" value="PRiA4_ORF3"/>
    <property type="match status" value="1"/>
</dbReference>
<proteinExistence type="predicted"/>
<dbReference type="Proteomes" id="UP001320159">
    <property type="component" value="Unassembled WGS sequence"/>
</dbReference>
<dbReference type="SUPFAM" id="SSF159941">
    <property type="entry name" value="MM3350-like"/>
    <property type="match status" value="1"/>
</dbReference>
<dbReference type="RefSeq" id="WP_230742226.1">
    <property type="nucleotide sequence ID" value="NZ_PGCK01000008.1"/>
</dbReference>
<evidence type="ECO:0000313" key="2">
    <source>
        <dbReference type="EMBL" id="MCD1295374.1"/>
    </source>
</evidence>
<reference evidence="2 3" key="1">
    <citation type="submission" date="2017-11" db="EMBL/GenBank/DDBJ databases">
        <title>Isolation and Characterization of Family Methanocellaceae Species from Potential Methane Hydrate Area Offshore Southwestern Taiwan.</title>
        <authorList>
            <person name="Zhang W.-L."/>
            <person name="Chen W.-C."/>
            <person name="Lai M.-C."/>
            <person name="Chen S.-C."/>
        </authorList>
    </citation>
    <scope>NUCLEOTIDE SEQUENCE [LARGE SCALE GENOMIC DNA]</scope>
    <source>
        <strain evidence="2 3">CWC-04</strain>
    </source>
</reference>
<sequence length="193" mass="23021">MADSDEDRVYQLKVSVKGYRPEVWRRFLVQENATLKELNDILKNVVGWEGNYKHMFVIEGDQYGDRIVGRHFRNDRDVRLKDVVRKENVRFEYDYFSPDMWQHEVMVEKILPKEKNKLYPVCIEGSCRTPVEHYGREEYSLDQSKAGDTKELMDMSMYMMEDSFDVDEGKPFCIDEINERLKRLRIGSTKVMP</sequence>
<dbReference type="EMBL" id="PGCK01000008">
    <property type="protein sequence ID" value="MCD1295374.1"/>
    <property type="molecule type" value="Genomic_DNA"/>
</dbReference>
<comment type="caution">
    <text evidence="2">The sequence shown here is derived from an EMBL/GenBank/DDBJ whole genome shotgun (WGS) entry which is preliminary data.</text>
</comment>
<protein>
    <recommendedName>
        <fullName evidence="1">Plasmid pRiA4b Orf3-like domain-containing protein</fullName>
    </recommendedName>
</protein>
<evidence type="ECO:0000259" key="1">
    <source>
        <dbReference type="Pfam" id="PF07929"/>
    </source>
</evidence>
<evidence type="ECO:0000313" key="3">
    <source>
        <dbReference type="Proteomes" id="UP001320159"/>
    </source>
</evidence>
<keyword evidence="3" id="KW-1185">Reference proteome</keyword>
<dbReference type="PANTHER" id="PTHR41878">
    <property type="entry name" value="LEXA REPRESSOR-RELATED"/>
    <property type="match status" value="1"/>
</dbReference>
<name>A0AAP2RDP6_9EURY</name>